<feature type="domain" description="AMP-binding enzyme C-terminal" evidence="5">
    <location>
        <begin position="468"/>
        <end position="545"/>
    </location>
</feature>
<proteinExistence type="inferred from homology"/>
<feature type="transmembrane region" description="Helical" evidence="3">
    <location>
        <begin position="295"/>
        <end position="311"/>
    </location>
</feature>
<dbReference type="GO" id="GO:0016405">
    <property type="term" value="F:CoA-ligase activity"/>
    <property type="evidence" value="ECO:0007669"/>
    <property type="project" value="TreeGrafter"/>
</dbReference>
<evidence type="ECO:0000256" key="3">
    <source>
        <dbReference type="SAM" id="Phobius"/>
    </source>
</evidence>
<keyword evidence="2" id="KW-0436">Ligase</keyword>
<organism evidence="6">
    <name type="scientific">marine sediment metagenome</name>
    <dbReference type="NCBI Taxonomy" id="412755"/>
    <lineage>
        <taxon>unclassified sequences</taxon>
        <taxon>metagenomes</taxon>
        <taxon>ecological metagenomes</taxon>
    </lineage>
</organism>
<evidence type="ECO:0000259" key="4">
    <source>
        <dbReference type="Pfam" id="PF00501"/>
    </source>
</evidence>
<dbReference type="FunFam" id="3.30.300.30:FF:000008">
    <property type="entry name" value="2,3-dihydroxybenzoate-AMP ligase"/>
    <property type="match status" value="1"/>
</dbReference>
<keyword evidence="3" id="KW-0812">Transmembrane</keyword>
<dbReference type="Pfam" id="PF00501">
    <property type="entry name" value="AMP-binding"/>
    <property type="match status" value="1"/>
</dbReference>
<dbReference type="EMBL" id="LAZR01004327">
    <property type="protein sequence ID" value="KKN09610.1"/>
    <property type="molecule type" value="Genomic_DNA"/>
</dbReference>
<name>A0A0F9MQL5_9ZZZZ</name>
<comment type="similarity">
    <text evidence="1">Belongs to the ATP-dependent AMP-binding enzyme family.</text>
</comment>
<accession>A0A0F9MQL5</accession>
<evidence type="ECO:0008006" key="7">
    <source>
        <dbReference type="Google" id="ProtNLM"/>
    </source>
</evidence>
<comment type="caution">
    <text evidence="6">The sequence shown here is derived from an EMBL/GenBank/DDBJ whole genome shotgun (WGS) entry which is preliminary data.</text>
</comment>
<dbReference type="Pfam" id="PF13193">
    <property type="entry name" value="AMP-binding_C"/>
    <property type="match status" value="1"/>
</dbReference>
<dbReference type="PANTHER" id="PTHR24096">
    <property type="entry name" value="LONG-CHAIN-FATTY-ACID--COA LIGASE"/>
    <property type="match status" value="1"/>
</dbReference>
<sequence>MKDYSDWKINLDFENESPYVNPNRPWLRFRNPDVPKSLKFTPIPIHEFIKWNARKYPNNVCVYHKPTDKKYTYRELIYYSDKVGNALSKMGIKKGDSVAIMSENCAEFIFCCIGIMETGAIVIPVNPLLKESDISHIVRGAGNVKAFFVHKNNFRTVKRVRKQVDFKNVILLGADEEKPDTITFSELISDVSPNPPDVDIDPINDIAALMFTGGTTGLPKGVIWTHDGLLHSCLSLTYASGDTYEENVGIYASLAILPLCHAMGFGLLIIMLYLATLLVMFPFNPSEALKAIEYYRINLFIGVPVMYQMMINSPDFTETDFSSLESAGSGSAALAPEFNKKWEDVVGFKVGQGYGLTESSAFATSAASWMPEIKPNSIGVPNIDTDVIIVNPDTLEELKAGEIGELLIKGPNVMKGYWKNLEATKKDMVNEWLRTGDLARMDEDGYFFIEGRTKDMVKYKGYKVMAREVEEKLVEHPAILEAGVVGVPDPNIGETIKAYVVLQPEYKDKITEREIIDWSKEKLAGYKYPRQVEFINVLPRTAVGKIFRRKLREKAE</sequence>
<dbReference type="InterPro" id="IPR020845">
    <property type="entry name" value="AMP-binding_CS"/>
</dbReference>
<dbReference type="InterPro" id="IPR042099">
    <property type="entry name" value="ANL_N_sf"/>
</dbReference>
<dbReference type="PROSITE" id="PS00455">
    <property type="entry name" value="AMP_BINDING"/>
    <property type="match status" value="1"/>
</dbReference>
<gene>
    <name evidence="6" type="ORF">LCGC14_1044850</name>
</gene>
<dbReference type="AlphaFoldDB" id="A0A0F9MQL5"/>
<protein>
    <recommendedName>
        <fullName evidence="7">AMP-dependent synthetase/ligase domain-containing protein</fullName>
    </recommendedName>
</protein>
<evidence type="ECO:0000256" key="2">
    <source>
        <dbReference type="ARBA" id="ARBA00022598"/>
    </source>
</evidence>
<reference evidence="6" key="1">
    <citation type="journal article" date="2015" name="Nature">
        <title>Complex archaea that bridge the gap between prokaryotes and eukaryotes.</title>
        <authorList>
            <person name="Spang A."/>
            <person name="Saw J.H."/>
            <person name="Jorgensen S.L."/>
            <person name="Zaremba-Niedzwiedzka K."/>
            <person name="Martijn J."/>
            <person name="Lind A.E."/>
            <person name="van Eijk R."/>
            <person name="Schleper C."/>
            <person name="Guy L."/>
            <person name="Ettema T.J."/>
        </authorList>
    </citation>
    <scope>NUCLEOTIDE SEQUENCE</scope>
</reference>
<dbReference type="Gene3D" id="3.30.300.30">
    <property type="match status" value="1"/>
</dbReference>
<dbReference type="SUPFAM" id="SSF56801">
    <property type="entry name" value="Acetyl-CoA synthetase-like"/>
    <property type="match status" value="1"/>
</dbReference>
<feature type="transmembrane region" description="Helical" evidence="3">
    <location>
        <begin position="262"/>
        <end position="283"/>
    </location>
</feature>
<evidence type="ECO:0000256" key="1">
    <source>
        <dbReference type="ARBA" id="ARBA00006432"/>
    </source>
</evidence>
<keyword evidence="3" id="KW-0472">Membrane</keyword>
<keyword evidence="3" id="KW-1133">Transmembrane helix</keyword>
<feature type="domain" description="AMP-dependent synthetase/ligase" evidence="4">
    <location>
        <begin position="50"/>
        <end position="418"/>
    </location>
</feature>
<dbReference type="InterPro" id="IPR025110">
    <property type="entry name" value="AMP-bd_C"/>
</dbReference>
<dbReference type="InterPro" id="IPR045851">
    <property type="entry name" value="AMP-bd_C_sf"/>
</dbReference>
<dbReference type="InterPro" id="IPR000873">
    <property type="entry name" value="AMP-dep_synth/lig_dom"/>
</dbReference>
<dbReference type="Gene3D" id="3.40.50.12780">
    <property type="entry name" value="N-terminal domain of ligase-like"/>
    <property type="match status" value="1"/>
</dbReference>
<evidence type="ECO:0000259" key="5">
    <source>
        <dbReference type="Pfam" id="PF13193"/>
    </source>
</evidence>
<evidence type="ECO:0000313" key="6">
    <source>
        <dbReference type="EMBL" id="KKN09610.1"/>
    </source>
</evidence>